<accession>A0A834SXX8</accession>
<dbReference type="EMBL" id="JAAIUW010000011">
    <property type="protein sequence ID" value="KAF7809972.1"/>
    <property type="molecule type" value="Genomic_DNA"/>
</dbReference>
<reference evidence="1" key="1">
    <citation type="submission" date="2020-09" db="EMBL/GenBank/DDBJ databases">
        <title>Genome-Enabled Discovery of Anthraquinone Biosynthesis in Senna tora.</title>
        <authorList>
            <person name="Kang S.-H."/>
            <person name="Pandey R.P."/>
            <person name="Lee C.-M."/>
            <person name="Sim J.-S."/>
            <person name="Jeong J.-T."/>
            <person name="Choi B.-S."/>
            <person name="Jung M."/>
            <person name="Ginzburg D."/>
            <person name="Zhao K."/>
            <person name="Won S.Y."/>
            <person name="Oh T.-J."/>
            <person name="Yu Y."/>
            <person name="Kim N.-H."/>
            <person name="Lee O.R."/>
            <person name="Lee T.-H."/>
            <person name="Bashyal P."/>
            <person name="Kim T.-S."/>
            <person name="Lee W.-H."/>
            <person name="Kawkins C."/>
            <person name="Kim C.-K."/>
            <person name="Kim J.S."/>
            <person name="Ahn B.O."/>
            <person name="Rhee S.Y."/>
            <person name="Sohng J.K."/>
        </authorList>
    </citation>
    <scope>NUCLEOTIDE SEQUENCE</scope>
    <source>
        <tissue evidence="1">Leaf</tissue>
    </source>
</reference>
<dbReference type="AlphaFoldDB" id="A0A834SXX8"/>
<comment type="caution">
    <text evidence="1">The sequence shown here is derived from an EMBL/GenBank/DDBJ whole genome shotgun (WGS) entry which is preliminary data.</text>
</comment>
<dbReference type="Proteomes" id="UP000634136">
    <property type="component" value="Unassembled WGS sequence"/>
</dbReference>
<organism evidence="1 2">
    <name type="scientific">Senna tora</name>
    <dbReference type="NCBI Taxonomy" id="362788"/>
    <lineage>
        <taxon>Eukaryota</taxon>
        <taxon>Viridiplantae</taxon>
        <taxon>Streptophyta</taxon>
        <taxon>Embryophyta</taxon>
        <taxon>Tracheophyta</taxon>
        <taxon>Spermatophyta</taxon>
        <taxon>Magnoliopsida</taxon>
        <taxon>eudicotyledons</taxon>
        <taxon>Gunneridae</taxon>
        <taxon>Pentapetalae</taxon>
        <taxon>rosids</taxon>
        <taxon>fabids</taxon>
        <taxon>Fabales</taxon>
        <taxon>Fabaceae</taxon>
        <taxon>Caesalpinioideae</taxon>
        <taxon>Cassia clade</taxon>
        <taxon>Senna</taxon>
    </lineage>
</organism>
<evidence type="ECO:0000313" key="1">
    <source>
        <dbReference type="EMBL" id="KAF7809972.1"/>
    </source>
</evidence>
<proteinExistence type="predicted"/>
<sequence>MAILVKTPIPTPAIKKPFKLLKPQIIF</sequence>
<name>A0A834SXX8_9FABA</name>
<evidence type="ECO:0000313" key="2">
    <source>
        <dbReference type="Proteomes" id="UP000634136"/>
    </source>
</evidence>
<gene>
    <name evidence="1" type="ORF">G2W53_036715</name>
</gene>
<keyword evidence="2" id="KW-1185">Reference proteome</keyword>
<protein>
    <submittedName>
        <fullName evidence="1">Uncharacterized protein</fullName>
    </submittedName>
</protein>